<dbReference type="HOGENOM" id="CLU_2722521_0_0_1"/>
<protein>
    <submittedName>
        <fullName evidence="2">Uncharacterized protein</fullName>
    </submittedName>
</protein>
<feature type="compositionally biased region" description="Basic and acidic residues" evidence="1">
    <location>
        <begin position="7"/>
        <end position="21"/>
    </location>
</feature>
<reference evidence="2 3" key="1">
    <citation type="submission" date="2014-04" db="EMBL/GenBank/DDBJ databases">
        <authorList>
            <consortium name="DOE Joint Genome Institute"/>
            <person name="Kuo A."/>
            <person name="Gay G."/>
            <person name="Dore J."/>
            <person name="Kohler A."/>
            <person name="Nagy L.G."/>
            <person name="Floudas D."/>
            <person name="Copeland A."/>
            <person name="Barry K.W."/>
            <person name="Cichocki N."/>
            <person name="Veneault-Fourrey C."/>
            <person name="LaButti K."/>
            <person name="Lindquist E.A."/>
            <person name="Lipzen A."/>
            <person name="Lundell T."/>
            <person name="Morin E."/>
            <person name="Murat C."/>
            <person name="Sun H."/>
            <person name="Tunlid A."/>
            <person name="Henrissat B."/>
            <person name="Grigoriev I.V."/>
            <person name="Hibbett D.S."/>
            <person name="Martin F."/>
            <person name="Nordberg H.P."/>
            <person name="Cantor M.N."/>
            <person name="Hua S.X."/>
        </authorList>
    </citation>
    <scope>NUCLEOTIDE SEQUENCE [LARGE SCALE GENOMIC DNA]</scope>
    <source>
        <strain evidence="3">h7</strain>
    </source>
</reference>
<organism evidence="2 3">
    <name type="scientific">Hebeloma cylindrosporum</name>
    <dbReference type="NCBI Taxonomy" id="76867"/>
    <lineage>
        <taxon>Eukaryota</taxon>
        <taxon>Fungi</taxon>
        <taxon>Dikarya</taxon>
        <taxon>Basidiomycota</taxon>
        <taxon>Agaricomycotina</taxon>
        <taxon>Agaricomycetes</taxon>
        <taxon>Agaricomycetidae</taxon>
        <taxon>Agaricales</taxon>
        <taxon>Agaricineae</taxon>
        <taxon>Hymenogastraceae</taxon>
        <taxon>Hebeloma</taxon>
    </lineage>
</organism>
<dbReference type="AlphaFoldDB" id="A0A0C2YAF5"/>
<gene>
    <name evidence="2" type="ORF">M413DRAFT_249544</name>
</gene>
<name>A0A0C2YAF5_HEBCY</name>
<evidence type="ECO:0000313" key="3">
    <source>
        <dbReference type="Proteomes" id="UP000053424"/>
    </source>
</evidence>
<keyword evidence="3" id="KW-1185">Reference proteome</keyword>
<dbReference type="Proteomes" id="UP000053424">
    <property type="component" value="Unassembled WGS sequence"/>
</dbReference>
<dbReference type="EMBL" id="KN831793">
    <property type="protein sequence ID" value="KIM38002.1"/>
    <property type="molecule type" value="Genomic_DNA"/>
</dbReference>
<evidence type="ECO:0000256" key="1">
    <source>
        <dbReference type="SAM" id="MobiDB-lite"/>
    </source>
</evidence>
<proteinExistence type="predicted"/>
<reference evidence="3" key="2">
    <citation type="submission" date="2015-01" db="EMBL/GenBank/DDBJ databases">
        <title>Evolutionary Origins and Diversification of the Mycorrhizal Mutualists.</title>
        <authorList>
            <consortium name="DOE Joint Genome Institute"/>
            <consortium name="Mycorrhizal Genomics Consortium"/>
            <person name="Kohler A."/>
            <person name="Kuo A."/>
            <person name="Nagy L.G."/>
            <person name="Floudas D."/>
            <person name="Copeland A."/>
            <person name="Barry K.W."/>
            <person name="Cichocki N."/>
            <person name="Veneault-Fourrey C."/>
            <person name="LaButti K."/>
            <person name="Lindquist E.A."/>
            <person name="Lipzen A."/>
            <person name="Lundell T."/>
            <person name="Morin E."/>
            <person name="Murat C."/>
            <person name="Riley R."/>
            <person name="Ohm R."/>
            <person name="Sun H."/>
            <person name="Tunlid A."/>
            <person name="Henrissat B."/>
            <person name="Grigoriev I.V."/>
            <person name="Hibbett D.S."/>
            <person name="Martin F."/>
        </authorList>
    </citation>
    <scope>NUCLEOTIDE SEQUENCE [LARGE SCALE GENOMIC DNA]</scope>
    <source>
        <strain evidence="3">h7</strain>
    </source>
</reference>
<accession>A0A0C2YAF5</accession>
<evidence type="ECO:0000313" key="2">
    <source>
        <dbReference type="EMBL" id="KIM38002.1"/>
    </source>
</evidence>
<feature type="region of interest" description="Disordered" evidence="1">
    <location>
        <begin position="1"/>
        <end position="21"/>
    </location>
</feature>
<sequence>MTKVLRKKETQKYTKEERNEDNKHWTKIITIQANEIRNANKYCAEGRGNDDKKEGSFFSAFDIYRSCQENCR</sequence>